<evidence type="ECO:0000256" key="6">
    <source>
        <dbReference type="SAM" id="Phobius"/>
    </source>
</evidence>
<sequence>MHVATQRLILTLATGVLIGGTYIVGKQLLVQGFSPIAVSFVQVAGATLLLQTALHGHGLRPPTDARTLRFFAIAATIAVIGSTLLGNWVLARIPAGIFTLLVTLSPLFTSLLNAAVDRRWPPLATLAGTGLGLAGVSLVLVPRAQAVDPEQALALGIALAVPVLLAAGNVYRARNWPHGVPAPVVSAGILGVQALVLLPLFAGLHDGADLVRLGSVWPLLALLVLVAVAANVSAAYLQRVADSVAFSQIGYVIALTGIGLGALLFGERVGWLFLPALVLVFSGIVLVNRPARAAAPDRGDETLARVGAPAR</sequence>
<keyword evidence="9" id="KW-1185">Reference proteome</keyword>
<dbReference type="SUPFAM" id="SSF103481">
    <property type="entry name" value="Multidrug resistance efflux transporter EmrE"/>
    <property type="match status" value="2"/>
</dbReference>
<evidence type="ECO:0000256" key="5">
    <source>
        <dbReference type="ARBA" id="ARBA00023136"/>
    </source>
</evidence>
<dbReference type="EMBL" id="JBFWIC010000005">
    <property type="protein sequence ID" value="MEZ0474157.1"/>
    <property type="molecule type" value="Genomic_DNA"/>
</dbReference>
<feature type="transmembrane region" description="Helical" evidence="6">
    <location>
        <begin position="216"/>
        <end position="237"/>
    </location>
</feature>
<comment type="caution">
    <text evidence="8">The sequence shown here is derived from an EMBL/GenBank/DDBJ whole genome shotgun (WGS) entry which is preliminary data.</text>
</comment>
<feature type="transmembrane region" description="Helical" evidence="6">
    <location>
        <begin position="183"/>
        <end position="204"/>
    </location>
</feature>
<keyword evidence="3 6" id="KW-0812">Transmembrane</keyword>
<name>A0ABV4HN58_9GAMM</name>
<feature type="transmembrane region" description="Helical" evidence="6">
    <location>
        <begin position="244"/>
        <end position="265"/>
    </location>
</feature>
<dbReference type="Pfam" id="PF00892">
    <property type="entry name" value="EamA"/>
    <property type="match status" value="1"/>
</dbReference>
<organism evidence="8 9">
    <name type="scientific">Luteimonas salinilitoris</name>
    <dbReference type="NCBI Taxonomy" id="3237697"/>
    <lineage>
        <taxon>Bacteria</taxon>
        <taxon>Pseudomonadati</taxon>
        <taxon>Pseudomonadota</taxon>
        <taxon>Gammaproteobacteria</taxon>
        <taxon>Lysobacterales</taxon>
        <taxon>Lysobacteraceae</taxon>
        <taxon>Luteimonas</taxon>
    </lineage>
</organism>
<evidence type="ECO:0000259" key="7">
    <source>
        <dbReference type="Pfam" id="PF00892"/>
    </source>
</evidence>
<keyword evidence="4 6" id="KW-1133">Transmembrane helix</keyword>
<accession>A0ABV4HN58</accession>
<evidence type="ECO:0000256" key="4">
    <source>
        <dbReference type="ARBA" id="ARBA00022989"/>
    </source>
</evidence>
<feature type="domain" description="EamA" evidence="7">
    <location>
        <begin position="9"/>
        <end position="140"/>
    </location>
</feature>
<evidence type="ECO:0000313" key="9">
    <source>
        <dbReference type="Proteomes" id="UP001566331"/>
    </source>
</evidence>
<feature type="transmembrane region" description="Helical" evidence="6">
    <location>
        <begin position="96"/>
        <end position="116"/>
    </location>
</feature>
<feature type="transmembrane region" description="Helical" evidence="6">
    <location>
        <begin position="68"/>
        <end position="90"/>
    </location>
</feature>
<dbReference type="Proteomes" id="UP001566331">
    <property type="component" value="Unassembled WGS sequence"/>
</dbReference>
<dbReference type="PANTHER" id="PTHR32322">
    <property type="entry name" value="INNER MEMBRANE TRANSPORTER"/>
    <property type="match status" value="1"/>
</dbReference>
<feature type="transmembrane region" description="Helical" evidence="6">
    <location>
        <begin position="7"/>
        <end position="24"/>
    </location>
</feature>
<evidence type="ECO:0000256" key="1">
    <source>
        <dbReference type="ARBA" id="ARBA00004141"/>
    </source>
</evidence>
<comment type="similarity">
    <text evidence="2">Belongs to the EamA transporter family.</text>
</comment>
<evidence type="ECO:0000256" key="3">
    <source>
        <dbReference type="ARBA" id="ARBA00022692"/>
    </source>
</evidence>
<dbReference type="InterPro" id="IPR050638">
    <property type="entry name" value="AA-Vitamin_Transporters"/>
</dbReference>
<dbReference type="RefSeq" id="WP_370564151.1">
    <property type="nucleotide sequence ID" value="NZ_JBFWIB010000006.1"/>
</dbReference>
<dbReference type="InterPro" id="IPR000620">
    <property type="entry name" value="EamA_dom"/>
</dbReference>
<feature type="transmembrane region" description="Helical" evidence="6">
    <location>
        <begin position="153"/>
        <end position="171"/>
    </location>
</feature>
<gene>
    <name evidence="8" type="ORF">AB6713_05935</name>
</gene>
<feature type="transmembrane region" description="Helical" evidence="6">
    <location>
        <begin position="36"/>
        <end position="56"/>
    </location>
</feature>
<dbReference type="InterPro" id="IPR037185">
    <property type="entry name" value="EmrE-like"/>
</dbReference>
<reference evidence="8 9" key="1">
    <citation type="submission" date="2024-07" db="EMBL/GenBank/DDBJ databases">
        <title>Luteimonas salilacus sp. nov., isolated from the shore soil of Salt Lake in Tibet of China.</title>
        <authorList>
            <person name="Zhang X."/>
            <person name="Li A."/>
        </authorList>
    </citation>
    <scope>NUCLEOTIDE SEQUENCE [LARGE SCALE GENOMIC DNA]</scope>
    <source>
        <strain evidence="8 9">B3-2-R+30</strain>
    </source>
</reference>
<feature type="transmembrane region" description="Helical" evidence="6">
    <location>
        <begin position="271"/>
        <end position="288"/>
    </location>
</feature>
<proteinExistence type="inferred from homology"/>
<dbReference type="PANTHER" id="PTHR32322:SF2">
    <property type="entry name" value="EAMA DOMAIN-CONTAINING PROTEIN"/>
    <property type="match status" value="1"/>
</dbReference>
<evidence type="ECO:0000313" key="8">
    <source>
        <dbReference type="EMBL" id="MEZ0474157.1"/>
    </source>
</evidence>
<evidence type="ECO:0000256" key="2">
    <source>
        <dbReference type="ARBA" id="ARBA00007362"/>
    </source>
</evidence>
<protein>
    <submittedName>
        <fullName evidence="8">DMT family transporter</fullName>
    </submittedName>
</protein>
<feature type="transmembrane region" description="Helical" evidence="6">
    <location>
        <begin position="123"/>
        <end position="141"/>
    </location>
</feature>
<keyword evidence="5 6" id="KW-0472">Membrane</keyword>
<comment type="subcellular location">
    <subcellularLocation>
        <location evidence="1">Membrane</location>
        <topology evidence="1">Multi-pass membrane protein</topology>
    </subcellularLocation>
</comment>